<proteinExistence type="predicted"/>
<accession>A0AAD2D6Z0</accession>
<dbReference type="AlphaFoldDB" id="A0AAD2D6Z0"/>
<evidence type="ECO:0000256" key="1">
    <source>
        <dbReference type="SAM" id="Coils"/>
    </source>
</evidence>
<dbReference type="InterPro" id="IPR014797">
    <property type="entry name" value="CKK_CAMSAP"/>
</dbReference>
<dbReference type="Pfam" id="PF08683">
    <property type="entry name" value="CAMSAP_CKK"/>
    <property type="match status" value="1"/>
</dbReference>
<evidence type="ECO:0000256" key="2">
    <source>
        <dbReference type="SAM" id="MobiDB-lite"/>
    </source>
</evidence>
<evidence type="ECO:0000313" key="4">
    <source>
        <dbReference type="EMBL" id="CAI2381861.1"/>
    </source>
</evidence>
<comment type="caution">
    <text evidence="4">The sequence shown here is derived from an EMBL/GenBank/DDBJ whole genome shotgun (WGS) entry which is preliminary data.</text>
</comment>
<dbReference type="PROSITE" id="PS51508">
    <property type="entry name" value="CKK"/>
    <property type="match status" value="1"/>
</dbReference>
<reference evidence="4" key="1">
    <citation type="submission" date="2023-07" db="EMBL/GenBank/DDBJ databases">
        <authorList>
            <consortium name="AG Swart"/>
            <person name="Singh M."/>
            <person name="Singh A."/>
            <person name="Seah K."/>
            <person name="Emmerich C."/>
        </authorList>
    </citation>
    <scope>NUCLEOTIDE SEQUENCE</scope>
    <source>
        <strain evidence="4">DP1</strain>
    </source>
</reference>
<sequence length="820" mass="94423">METDSAQSSHRHAYIDFNTTEGMMPLEQSSSDQNCDPESITEEEIALVDEHVLKNIHRHKSKRAQVIEEDQLEHLIRNRNSEIFKESNNKVQKEIKQKMANLQKQIESKHKRHQEVNMSKQKAALDLIKKKTEMEKMKKLQKFSSNMRYTDDPEFGGNYSESYQKCGLNLPGIVPDSERSEDNQIFEEEFEAITEDVKDLNTSQTGKGQSQEENSHSSNLGKTEQNSEGKTDSKPGKKKTIEEEKVPPKKKASGLKISINDPIIEKRTEKITQEVRRESELPVLPPVSPNTNNQIKARLIQTADNIRMPKIDKKPNQDLSHAKPPKNVLTPKGNNFARKRPYEDAMSVKKTGIMYRTINNVPSSPGPHNRTLQKNHLSKKFSFNLNENQPSRKVLEVKGDNMFATFRRDTYQDHQMLEKINEDSDLSEDAIIECSNEQDDWKEPSHLRTIKKKKTPNKNSKNHKRYKFSAKIQAQPKVRNEVKTPVHKTRTSIHLSFGNNPGKTQQAYEHTTPYLSPHKATSLKTVRGIQERRFPEKRVEKFNHLFDKGIHNTVRVSKTRYSMENTTSVRPPTYKMSPKGSRINSRDARAVFKSPRTPANFSVKKISITRESSVEEVKQYDIKASKGRIIRRIARSGIRKNSKIRETQRLATSNSLKITGVGGDSNKSKEIPPSYGKIENSYHRKVIKTIIAKICLPRGKKCKSERKKAIDIINNESQAYFAILFGRKKFMNSNNFKGVYKHICGTHLLKIYGDPLLPPKISCKMIEGFFKFDVVLNKLMPIPTQTRISEQFHAFYLDLKKWTSLQKSESIGQRIYKLRE</sequence>
<protein>
    <recommendedName>
        <fullName evidence="3">CKK domain-containing protein</fullName>
    </recommendedName>
</protein>
<evidence type="ECO:0000259" key="3">
    <source>
        <dbReference type="PROSITE" id="PS51508"/>
    </source>
</evidence>
<organism evidence="4 5">
    <name type="scientific">Euplotes crassus</name>
    <dbReference type="NCBI Taxonomy" id="5936"/>
    <lineage>
        <taxon>Eukaryota</taxon>
        <taxon>Sar</taxon>
        <taxon>Alveolata</taxon>
        <taxon>Ciliophora</taxon>
        <taxon>Intramacronucleata</taxon>
        <taxon>Spirotrichea</taxon>
        <taxon>Hypotrichia</taxon>
        <taxon>Euplotida</taxon>
        <taxon>Euplotidae</taxon>
        <taxon>Moneuplotes</taxon>
    </lineage>
</organism>
<feature type="coiled-coil region" evidence="1">
    <location>
        <begin position="85"/>
        <end position="112"/>
    </location>
</feature>
<keyword evidence="5" id="KW-1185">Reference proteome</keyword>
<feature type="compositionally biased region" description="Basic and acidic residues" evidence="2">
    <location>
        <begin position="225"/>
        <end position="247"/>
    </location>
</feature>
<dbReference type="InterPro" id="IPR011033">
    <property type="entry name" value="PRC_barrel-like_sf"/>
</dbReference>
<feature type="region of interest" description="Disordered" evidence="2">
    <location>
        <begin position="1"/>
        <end position="38"/>
    </location>
</feature>
<dbReference type="EMBL" id="CAMPGE010023990">
    <property type="protein sequence ID" value="CAI2381861.1"/>
    <property type="molecule type" value="Genomic_DNA"/>
</dbReference>
<dbReference type="GO" id="GO:0008017">
    <property type="term" value="F:microtubule binding"/>
    <property type="evidence" value="ECO:0007669"/>
    <property type="project" value="InterPro"/>
</dbReference>
<dbReference type="SUPFAM" id="SSF50346">
    <property type="entry name" value="PRC-barrel domain"/>
    <property type="match status" value="1"/>
</dbReference>
<dbReference type="InterPro" id="IPR038209">
    <property type="entry name" value="CKK_dom_sf"/>
</dbReference>
<dbReference type="Gene3D" id="3.10.20.360">
    <property type="entry name" value="CKK domain"/>
    <property type="match status" value="1"/>
</dbReference>
<feature type="compositionally biased region" description="Polar residues" evidence="2">
    <location>
        <begin position="17"/>
        <end position="36"/>
    </location>
</feature>
<feature type="region of interest" description="Disordered" evidence="2">
    <location>
        <begin position="442"/>
        <end position="463"/>
    </location>
</feature>
<feature type="compositionally biased region" description="Polar residues" evidence="2">
    <location>
        <begin position="200"/>
        <end position="224"/>
    </location>
</feature>
<feature type="region of interest" description="Disordered" evidence="2">
    <location>
        <begin position="310"/>
        <end position="337"/>
    </location>
</feature>
<name>A0AAD2D6Z0_EUPCR</name>
<evidence type="ECO:0000313" key="5">
    <source>
        <dbReference type="Proteomes" id="UP001295684"/>
    </source>
</evidence>
<feature type="compositionally biased region" description="Basic residues" evidence="2">
    <location>
        <begin position="448"/>
        <end position="463"/>
    </location>
</feature>
<gene>
    <name evidence="4" type="ORF">ECRASSUSDP1_LOCUS23327</name>
</gene>
<dbReference type="Proteomes" id="UP001295684">
    <property type="component" value="Unassembled WGS sequence"/>
</dbReference>
<feature type="region of interest" description="Disordered" evidence="2">
    <location>
        <begin position="195"/>
        <end position="254"/>
    </location>
</feature>
<keyword evidence="1" id="KW-0175">Coiled coil</keyword>
<feature type="domain" description="CKK" evidence="3">
    <location>
        <begin position="671"/>
        <end position="814"/>
    </location>
</feature>
<feature type="region of interest" description="Disordered" evidence="2">
    <location>
        <begin position="563"/>
        <end position="584"/>
    </location>
</feature>